<feature type="compositionally biased region" description="Polar residues" evidence="9">
    <location>
        <begin position="99"/>
        <end position="108"/>
    </location>
</feature>
<dbReference type="SUPFAM" id="SSF52540">
    <property type="entry name" value="P-loop containing nucleoside triphosphate hydrolases"/>
    <property type="match status" value="2"/>
</dbReference>
<dbReference type="Pfam" id="PF00271">
    <property type="entry name" value="Helicase_C"/>
    <property type="match status" value="1"/>
</dbReference>
<dbReference type="InterPro" id="IPR027417">
    <property type="entry name" value="P-loop_NTPase"/>
</dbReference>
<evidence type="ECO:0000256" key="5">
    <source>
        <dbReference type="ARBA" id="ARBA00022806"/>
    </source>
</evidence>
<reference evidence="14" key="1">
    <citation type="journal article" date="2015" name="BMC Genomics">
        <title>Draft genome of a commonly misdiagnosed multidrug resistant pathogen Candida auris.</title>
        <authorList>
            <person name="Chatterjee S."/>
            <person name="Alampalli S.V."/>
            <person name="Nageshan R.K."/>
            <person name="Chettiar S.T."/>
            <person name="Joshi S."/>
            <person name="Tatu U.S."/>
        </authorList>
    </citation>
    <scope>NUCLEOTIDE SEQUENCE [LARGE SCALE GENOMIC DNA]</scope>
    <source>
        <strain evidence="14">6684</strain>
    </source>
</reference>
<keyword evidence="6" id="KW-0067">ATP-binding</keyword>
<evidence type="ECO:0000256" key="2">
    <source>
        <dbReference type="ARBA" id="ARBA00012552"/>
    </source>
</evidence>
<evidence type="ECO:0000259" key="11">
    <source>
        <dbReference type="PROSITE" id="PS51194"/>
    </source>
</evidence>
<feature type="compositionally biased region" description="Polar residues" evidence="9">
    <location>
        <begin position="72"/>
        <end position="82"/>
    </location>
</feature>
<dbReference type="Proteomes" id="UP000037122">
    <property type="component" value="Unassembled WGS sequence"/>
</dbReference>
<evidence type="ECO:0000259" key="12">
    <source>
        <dbReference type="PROSITE" id="PS51195"/>
    </source>
</evidence>
<dbReference type="PROSITE" id="PS51194">
    <property type="entry name" value="HELICASE_CTER"/>
    <property type="match status" value="1"/>
</dbReference>
<feature type="domain" description="Helicase ATP-binding" evidence="10">
    <location>
        <begin position="302"/>
        <end position="480"/>
    </location>
</feature>
<feature type="compositionally biased region" description="Basic and acidic residues" evidence="9">
    <location>
        <begin position="51"/>
        <end position="66"/>
    </location>
</feature>
<dbReference type="InterPro" id="IPR014001">
    <property type="entry name" value="Helicase_ATP-bd"/>
</dbReference>
<dbReference type="FunFam" id="3.40.50.300:FF:000079">
    <property type="entry name" value="probable ATP-dependent RNA helicase DDX17"/>
    <property type="match status" value="1"/>
</dbReference>
<keyword evidence="5" id="KW-0347">Helicase</keyword>
<evidence type="ECO:0000256" key="4">
    <source>
        <dbReference type="ARBA" id="ARBA00022801"/>
    </source>
</evidence>
<dbReference type="InterPro" id="IPR001650">
    <property type="entry name" value="Helicase_C-like"/>
</dbReference>
<dbReference type="CDD" id="cd17953">
    <property type="entry name" value="DEADc_DDX46"/>
    <property type="match status" value="1"/>
</dbReference>
<dbReference type="EC" id="3.6.4.13" evidence="2"/>
<dbReference type="EMBL" id="LGST01000017">
    <property type="protein sequence ID" value="KNE00706.1"/>
    <property type="molecule type" value="Genomic_DNA"/>
</dbReference>
<evidence type="ECO:0000313" key="13">
    <source>
        <dbReference type="EMBL" id="KNE00706.1"/>
    </source>
</evidence>
<dbReference type="AlphaFoldDB" id="A0A0L0P3U3"/>
<dbReference type="PROSITE" id="PS00039">
    <property type="entry name" value="DEAD_ATP_HELICASE"/>
    <property type="match status" value="1"/>
</dbReference>
<evidence type="ECO:0000256" key="3">
    <source>
        <dbReference type="ARBA" id="ARBA00022741"/>
    </source>
</evidence>
<name>A0A0L0P3U3_CANAR</name>
<dbReference type="PANTHER" id="PTHR47958">
    <property type="entry name" value="ATP-DEPENDENT RNA HELICASE DBP3"/>
    <property type="match status" value="1"/>
</dbReference>
<dbReference type="VEuPathDB" id="FungiDB:B9J08_002903"/>
<evidence type="ECO:0000256" key="6">
    <source>
        <dbReference type="ARBA" id="ARBA00022840"/>
    </source>
</evidence>
<gene>
    <name evidence="13" type="ORF">QG37_02236</name>
</gene>
<comment type="caution">
    <text evidence="13">The sequence shown here is derived from an EMBL/GenBank/DDBJ whole genome shotgun (WGS) entry which is preliminary data.</text>
</comment>
<organism evidence="13 14">
    <name type="scientific">Candidozyma auris</name>
    <name type="common">Yeast</name>
    <name type="synonym">Candida auris</name>
    <dbReference type="NCBI Taxonomy" id="498019"/>
    <lineage>
        <taxon>Eukaryota</taxon>
        <taxon>Fungi</taxon>
        <taxon>Dikarya</taxon>
        <taxon>Ascomycota</taxon>
        <taxon>Saccharomycotina</taxon>
        <taxon>Pichiomycetes</taxon>
        <taxon>Metschnikowiaceae</taxon>
        <taxon>Candidozyma</taxon>
    </lineage>
</organism>
<evidence type="ECO:0000313" key="14">
    <source>
        <dbReference type="Proteomes" id="UP000037122"/>
    </source>
</evidence>
<keyword evidence="3" id="KW-0547">Nucleotide-binding</keyword>
<dbReference type="SMART" id="SM00490">
    <property type="entry name" value="HELICc"/>
    <property type="match status" value="1"/>
</dbReference>
<dbReference type="GO" id="GO:0016787">
    <property type="term" value="F:hydrolase activity"/>
    <property type="evidence" value="ECO:0007669"/>
    <property type="project" value="UniProtKB-KW"/>
</dbReference>
<feature type="domain" description="DEAD-box RNA helicase Q" evidence="12">
    <location>
        <begin position="270"/>
        <end position="299"/>
    </location>
</feature>
<proteinExistence type="predicted"/>
<dbReference type="PROSITE" id="PS51192">
    <property type="entry name" value="HELICASE_ATP_BIND_1"/>
    <property type="match status" value="1"/>
</dbReference>
<dbReference type="GO" id="GO:0005634">
    <property type="term" value="C:nucleus"/>
    <property type="evidence" value="ECO:0007669"/>
    <property type="project" value="UniProtKB-SubCell"/>
</dbReference>
<dbReference type="GO" id="GO:0003676">
    <property type="term" value="F:nucleic acid binding"/>
    <property type="evidence" value="ECO:0007669"/>
    <property type="project" value="InterPro"/>
</dbReference>
<dbReference type="VEuPathDB" id="FungiDB:CJI96_0000740"/>
<dbReference type="Gene3D" id="3.40.50.300">
    <property type="entry name" value="P-loop containing nucleotide triphosphate hydrolases"/>
    <property type="match status" value="2"/>
</dbReference>
<evidence type="ECO:0000256" key="8">
    <source>
        <dbReference type="PROSITE-ProRule" id="PRU00552"/>
    </source>
</evidence>
<evidence type="ECO:0000256" key="1">
    <source>
        <dbReference type="ARBA" id="ARBA00004123"/>
    </source>
</evidence>
<dbReference type="InterPro" id="IPR000629">
    <property type="entry name" value="RNA-helicase_DEAD-box_CS"/>
</dbReference>
<evidence type="ECO:0000256" key="9">
    <source>
        <dbReference type="SAM" id="MobiDB-lite"/>
    </source>
</evidence>
<dbReference type="GO" id="GO:0005524">
    <property type="term" value="F:ATP binding"/>
    <property type="evidence" value="ECO:0007669"/>
    <property type="project" value="UniProtKB-KW"/>
</dbReference>
<comment type="subcellular location">
    <subcellularLocation>
        <location evidence="1">Nucleus</location>
    </subcellularLocation>
</comment>
<feature type="domain" description="Helicase C-terminal" evidence="11">
    <location>
        <begin position="517"/>
        <end position="671"/>
    </location>
</feature>
<keyword evidence="7" id="KW-0539">Nucleus</keyword>
<dbReference type="GO" id="GO:0003724">
    <property type="term" value="F:RNA helicase activity"/>
    <property type="evidence" value="ECO:0007669"/>
    <property type="project" value="UniProtKB-EC"/>
</dbReference>
<dbReference type="VEuPathDB" id="FungiDB:CJI97_002977"/>
<dbReference type="SMART" id="SM00487">
    <property type="entry name" value="DEXDc"/>
    <property type="match status" value="1"/>
</dbReference>
<sequence length="870" mass="97669">MSQTLSKEERLKLRQEQLAKWKQRKSQSPVLDPERSTDEEDRPNASLPNPEEQRRIERLKKLEEWRKKKLLSQESKPTGAQNRQKKLEEWKRKRENDNPNDSSKVTVSTPLKPISTLTRKPVLLKRQRLFEDDEDENGGLRFKLRRSAPQSMQNAMENTLDGKDALDLFLEELKDDYVDPNQEFKQVLEESLDDEDEGEDKLLSLQLKTMRKGKELAAVDHKSIAYLPFKKNFYVESREVTDLSQKEVHDLRTTLGGIKVSGTNCPRPIWKWEQLGMSSVVTSVIEDKLQFKKPTSVQSQALPVILSGRDMLAIAKTGSGKTLAFVLPLLRHVQDQPPLKEGDGPIALLMAPTRELALQIFKQLTIFTKKLGLSACCCYGGSSIEPQIAELRRGAQIVVCTPGRLIDLLSTNNGKVCNLRRVTYVVLDEADRMFDFGFEPQIKKIFSQVRPDKQCVLFSATFARKMEGLAKDTLQDPVEVVVGGISIVAPEIRQHVELFEIDHTASATELYDQKFSRLQELLEQFSGVKKLVFVEKQDSADDLHVKLLSQGLQSVTIHGGKDQIDRKYAIKEFSEKNSGVDTLIATSVAARGLDVKGLDLVINFDPPNHMEDYVHRVGRTGRAGQEGDAYTFVASSQERPVTDLVKSLRLSKYPEDKIDSRLIKISEEFLLKVKDGKERFNFGFGGKGLSKLDEMRDTQKKMERSMYAADTPEQEKPAKAHSPATSNPVPENAKTVNGVELPDFNVIEGKAAESTGPDKCKFHSRITVNDLPQQARWAVVSGDSLAEITEATSTSITSKGQFYPSGSKIPTIIKQGKKEVPAPPKLYLLVEGLTESGVRDANKRIRQKIIEGMEISAKDDGVAPTGRYVV</sequence>
<feature type="region of interest" description="Disordered" evidence="9">
    <location>
        <begin position="704"/>
        <end position="735"/>
    </location>
</feature>
<dbReference type="InterPro" id="IPR014014">
    <property type="entry name" value="RNA_helicase_DEAD_Q_motif"/>
</dbReference>
<dbReference type="Pfam" id="PF00270">
    <property type="entry name" value="DEAD"/>
    <property type="match status" value="1"/>
</dbReference>
<evidence type="ECO:0000256" key="7">
    <source>
        <dbReference type="ARBA" id="ARBA00023242"/>
    </source>
</evidence>
<accession>A0A0L0P3U3</accession>
<feature type="region of interest" description="Disordered" evidence="9">
    <location>
        <begin position="16"/>
        <end position="108"/>
    </location>
</feature>
<keyword evidence="4" id="KW-0378">Hydrolase</keyword>
<dbReference type="VEuPathDB" id="FungiDB:QG37_02236"/>
<dbReference type="CDD" id="cd18787">
    <property type="entry name" value="SF2_C_DEAD"/>
    <property type="match status" value="1"/>
</dbReference>
<evidence type="ECO:0000259" key="10">
    <source>
        <dbReference type="PROSITE" id="PS51192"/>
    </source>
</evidence>
<dbReference type="VEuPathDB" id="FungiDB:CJJ07_001022"/>
<dbReference type="InterPro" id="IPR011545">
    <property type="entry name" value="DEAD/DEAH_box_helicase_dom"/>
</dbReference>
<feature type="short sequence motif" description="Q motif" evidence="8">
    <location>
        <begin position="270"/>
        <end position="299"/>
    </location>
</feature>
<feature type="compositionally biased region" description="Basic and acidic residues" evidence="9">
    <location>
        <begin position="85"/>
        <end position="97"/>
    </location>
</feature>
<protein>
    <recommendedName>
        <fullName evidence="2">RNA helicase</fullName>
        <ecNumber evidence="2">3.6.4.13</ecNumber>
    </recommendedName>
</protein>
<dbReference type="PROSITE" id="PS51195">
    <property type="entry name" value="Q_MOTIF"/>
    <property type="match status" value="1"/>
</dbReference>
<dbReference type="VEuPathDB" id="FungiDB:CJJ09_001195"/>